<comment type="caution">
    <text evidence="2">The sequence shown here is derived from an EMBL/GenBank/DDBJ whole genome shotgun (WGS) entry which is preliminary data.</text>
</comment>
<dbReference type="SUPFAM" id="SSF53218">
    <property type="entry name" value="Molybdenum cofactor biosynthesis proteins"/>
    <property type="match status" value="1"/>
</dbReference>
<keyword evidence="3" id="KW-1185">Reference proteome</keyword>
<proteinExistence type="predicted"/>
<evidence type="ECO:0000259" key="1">
    <source>
        <dbReference type="SMART" id="SM00852"/>
    </source>
</evidence>
<gene>
    <name evidence="2" type="ORF">SMD27_22950</name>
</gene>
<sequence>MTAALSTAPQPRIVTAAVLVIGNEILSGRTKDANLNYLAIALTEIGIRLMEARVVPDIEATIIAAVNELRARYDYVFTTGGIGPTHDDITAASIAKAFGLKLIRDERAVDLLTRQYGGPEHLTEARLRMAHVPEGAVLIDNPVSAAPGFQIGNVYVLAGVPRICQAMFDGLKGRLQGGDKVLSVTVSAHIGEGVIAKDLGLLQDRYSDLDIGSYPYFRQGRYGASFVMRGTQQARLEAAAVELRDIIRRLGAEPIDGEPAA</sequence>
<dbReference type="InterPro" id="IPR036425">
    <property type="entry name" value="MoaB/Mog-like_dom_sf"/>
</dbReference>
<reference evidence="2 3" key="1">
    <citation type="journal article" date="2016" name="Antonie Van Leeuwenhoek">
        <title>Dongia soli sp. nov., isolated from soil from Dokdo, Korea.</title>
        <authorList>
            <person name="Kim D.U."/>
            <person name="Lee H."/>
            <person name="Kim H."/>
            <person name="Kim S.G."/>
            <person name="Ka J.O."/>
        </authorList>
    </citation>
    <scope>NUCLEOTIDE SEQUENCE [LARGE SCALE GENOMIC DNA]</scope>
    <source>
        <strain evidence="2 3">D78</strain>
    </source>
</reference>
<dbReference type="RefSeq" id="WP_320510790.1">
    <property type="nucleotide sequence ID" value="NZ_JAXCLW010000013.1"/>
</dbReference>
<dbReference type="InterPro" id="IPR056596">
    <property type="entry name" value="FLAD1_M"/>
</dbReference>
<dbReference type="Pfam" id="PF24102">
    <property type="entry name" value="FLAD1_M"/>
    <property type="match status" value="1"/>
</dbReference>
<name>A0ABU5EIV9_9PROT</name>
<organism evidence="2 3">
    <name type="scientific">Dongia soli</name>
    <dbReference type="NCBI Taxonomy" id="600628"/>
    <lineage>
        <taxon>Bacteria</taxon>
        <taxon>Pseudomonadati</taxon>
        <taxon>Pseudomonadota</taxon>
        <taxon>Alphaproteobacteria</taxon>
        <taxon>Rhodospirillales</taxon>
        <taxon>Dongiaceae</taxon>
        <taxon>Dongia</taxon>
    </lineage>
</organism>
<protein>
    <submittedName>
        <fullName evidence="2">Molybdopterin-binding protein</fullName>
    </submittedName>
</protein>
<dbReference type="EMBL" id="JAXCLW010000013">
    <property type="protein sequence ID" value="MDY0885714.1"/>
    <property type="molecule type" value="Genomic_DNA"/>
</dbReference>
<dbReference type="Proteomes" id="UP001279642">
    <property type="component" value="Unassembled WGS sequence"/>
</dbReference>
<dbReference type="PANTHER" id="PTHR13939">
    <property type="entry name" value="NICOTINAMIDE-NUCLEOTIDE AMIDOHYDROLASE PNCC"/>
    <property type="match status" value="1"/>
</dbReference>
<dbReference type="InterPro" id="IPR050101">
    <property type="entry name" value="CinA"/>
</dbReference>
<feature type="domain" description="MoaB/Mog" evidence="1">
    <location>
        <begin position="17"/>
        <end position="179"/>
    </location>
</feature>
<dbReference type="Pfam" id="PF00994">
    <property type="entry name" value="MoCF_biosynth"/>
    <property type="match status" value="1"/>
</dbReference>
<dbReference type="InterPro" id="IPR001453">
    <property type="entry name" value="MoaB/Mog_dom"/>
</dbReference>
<evidence type="ECO:0000313" key="2">
    <source>
        <dbReference type="EMBL" id="MDY0885714.1"/>
    </source>
</evidence>
<accession>A0ABU5EIV9</accession>
<dbReference type="SMART" id="SM00852">
    <property type="entry name" value="MoCF_biosynth"/>
    <property type="match status" value="1"/>
</dbReference>
<dbReference type="Gene3D" id="3.40.980.10">
    <property type="entry name" value="MoaB/Mog-like domain"/>
    <property type="match status" value="1"/>
</dbReference>
<evidence type="ECO:0000313" key="3">
    <source>
        <dbReference type="Proteomes" id="UP001279642"/>
    </source>
</evidence>
<dbReference type="CDD" id="cd00885">
    <property type="entry name" value="cinA"/>
    <property type="match status" value="1"/>
</dbReference>
<dbReference type="PANTHER" id="PTHR13939:SF0">
    <property type="entry name" value="NMN AMIDOHYDROLASE-LIKE PROTEIN YFAY"/>
    <property type="match status" value="1"/>
</dbReference>